<evidence type="ECO:0000259" key="5">
    <source>
        <dbReference type="PROSITE" id="PS50931"/>
    </source>
</evidence>
<dbReference type="InterPro" id="IPR036390">
    <property type="entry name" value="WH_DNA-bd_sf"/>
</dbReference>
<dbReference type="SUPFAM" id="SSF46785">
    <property type="entry name" value="Winged helix' DNA-binding domain"/>
    <property type="match status" value="1"/>
</dbReference>
<keyword evidence="3" id="KW-0238">DNA-binding</keyword>
<dbReference type="GO" id="GO:0003700">
    <property type="term" value="F:DNA-binding transcription factor activity"/>
    <property type="evidence" value="ECO:0007669"/>
    <property type="project" value="InterPro"/>
</dbReference>
<sequence length="297" mass="33914">MKIHLINEFIVLSQVLNFSKTAQMMNVTQPVLSRHIKYLEDRLGVALLRRDTHKVELTTAGKLFAGEARKIITQYESSLAVMHAFCGKGRHRLAIAFLGEAIHSFLISFLNRFHQSHGDIAVECRDSELDEALALLDSHICDFGFLIRPNFMAHDPRFSTLSFQTDPLCVAFNKQHPLADRARVTLREIGDWPIIRVDPQAFALSEAYSTQFLTGHGVEFALAREYPNLKTCCFNLEFNKQAALLMPRHRGYLLGDNCVLVDIAEEDCWFNLELVWDNKNANPGMGIFLREFKNFIQ</sequence>
<comment type="caution">
    <text evidence="6">The sequence shown here is derived from an EMBL/GenBank/DDBJ whole genome shotgun (WGS) entry which is preliminary data.</text>
</comment>
<dbReference type="Pfam" id="PF00126">
    <property type="entry name" value="HTH_1"/>
    <property type="match status" value="1"/>
</dbReference>
<dbReference type="AlphaFoldDB" id="A0A845SKY6"/>
<dbReference type="GO" id="GO:0032993">
    <property type="term" value="C:protein-DNA complex"/>
    <property type="evidence" value="ECO:0007669"/>
    <property type="project" value="TreeGrafter"/>
</dbReference>
<dbReference type="PRINTS" id="PR00039">
    <property type="entry name" value="HTHLYSR"/>
</dbReference>
<dbReference type="SUPFAM" id="SSF53850">
    <property type="entry name" value="Periplasmic binding protein-like II"/>
    <property type="match status" value="1"/>
</dbReference>
<dbReference type="Pfam" id="PF03466">
    <property type="entry name" value="LysR_substrate"/>
    <property type="match status" value="1"/>
</dbReference>
<dbReference type="PROSITE" id="PS50931">
    <property type="entry name" value="HTH_LYSR"/>
    <property type="match status" value="1"/>
</dbReference>
<gene>
    <name evidence="6" type="ORF">GRH90_10990</name>
</gene>
<evidence type="ECO:0000256" key="2">
    <source>
        <dbReference type="ARBA" id="ARBA00023015"/>
    </source>
</evidence>
<keyword evidence="7" id="KW-1185">Reference proteome</keyword>
<evidence type="ECO:0000256" key="4">
    <source>
        <dbReference type="ARBA" id="ARBA00023163"/>
    </source>
</evidence>
<evidence type="ECO:0000313" key="6">
    <source>
        <dbReference type="EMBL" id="NDL63271.1"/>
    </source>
</evidence>
<evidence type="ECO:0000256" key="3">
    <source>
        <dbReference type="ARBA" id="ARBA00023125"/>
    </source>
</evidence>
<dbReference type="InterPro" id="IPR000847">
    <property type="entry name" value="LysR_HTH_N"/>
</dbReference>
<dbReference type="Gene3D" id="1.10.10.10">
    <property type="entry name" value="Winged helix-like DNA-binding domain superfamily/Winged helix DNA-binding domain"/>
    <property type="match status" value="1"/>
</dbReference>
<dbReference type="InterPro" id="IPR036388">
    <property type="entry name" value="WH-like_DNA-bd_sf"/>
</dbReference>
<dbReference type="PANTHER" id="PTHR30346:SF17">
    <property type="entry name" value="LYSR FAMILY TRANSCRIPTIONAL REGULATOR"/>
    <property type="match status" value="1"/>
</dbReference>
<keyword evidence="2" id="KW-0805">Transcription regulation</keyword>
<comment type="similarity">
    <text evidence="1">Belongs to the LysR transcriptional regulatory family.</text>
</comment>
<dbReference type="PANTHER" id="PTHR30346">
    <property type="entry name" value="TRANSCRIPTIONAL DUAL REGULATOR HCAR-RELATED"/>
    <property type="match status" value="1"/>
</dbReference>
<name>A0A845SKY6_9GAMM</name>
<evidence type="ECO:0000256" key="1">
    <source>
        <dbReference type="ARBA" id="ARBA00009437"/>
    </source>
</evidence>
<dbReference type="InterPro" id="IPR005119">
    <property type="entry name" value="LysR_subst-bd"/>
</dbReference>
<organism evidence="6 7">
    <name type="scientific">Acerihabitans arboris</name>
    <dbReference type="NCBI Taxonomy" id="2691583"/>
    <lineage>
        <taxon>Bacteria</taxon>
        <taxon>Pseudomonadati</taxon>
        <taxon>Pseudomonadota</taxon>
        <taxon>Gammaproteobacteria</taxon>
        <taxon>Enterobacterales</taxon>
        <taxon>Pectobacteriaceae</taxon>
        <taxon>Acerihabitans</taxon>
    </lineage>
</organism>
<proteinExistence type="inferred from homology"/>
<accession>A0A845SKY6</accession>
<protein>
    <submittedName>
        <fullName evidence="6">LysR family transcriptional regulator</fullName>
    </submittedName>
</protein>
<dbReference type="GO" id="GO:0003677">
    <property type="term" value="F:DNA binding"/>
    <property type="evidence" value="ECO:0007669"/>
    <property type="project" value="UniProtKB-KW"/>
</dbReference>
<evidence type="ECO:0000313" key="7">
    <source>
        <dbReference type="Proteomes" id="UP000461443"/>
    </source>
</evidence>
<dbReference type="EMBL" id="WUBS01000007">
    <property type="protein sequence ID" value="NDL63271.1"/>
    <property type="molecule type" value="Genomic_DNA"/>
</dbReference>
<keyword evidence="4" id="KW-0804">Transcription</keyword>
<feature type="domain" description="HTH lysR-type" evidence="5">
    <location>
        <begin position="1"/>
        <end position="58"/>
    </location>
</feature>
<dbReference type="RefSeq" id="WP_162365997.1">
    <property type="nucleotide sequence ID" value="NZ_WUBS01000007.1"/>
</dbReference>
<reference evidence="6 7" key="1">
    <citation type="submission" date="2019-12" db="EMBL/GenBank/DDBJ databases">
        <authorList>
            <person name="Lee S.D."/>
        </authorList>
    </citation>
    <scope>NUCLEOTIDE SEQUENCE [LARGE SCALE GENOMIC DNA]</scope>
    <source>
        <strain evidence="6 7">SAP-6</strain>
    </source>
</reference>
<dbReference type="Gene3D" id="3.40.190.10">
    <property type="entry name" value="Periplasmic binding protein-like II"/>
    <property type="match status" value="2"/>
</dbReference>
<dbReference type="Proteomes" id="UP000461443">
    <property type="component" value="Unassembled WGS sequence"/>
</dbReference>
<reference evidence="6 7" key="2">
    <citation type="submission" date="2020-02" db="EMBL/GenBank/DDBJ databases">
        <title>The new genus of Enterobacteriales.</title>
        <authorList>
            <person name="Kim I.S."/>
        </authorList>
    </citation>
    <scope>NUCLEOTIDE SEQUENCE [LARGE SCALE GENOMIC DNA]</scope>
    <source>
        <strain evidence="6 7">SAP-6</strain>
    </source>
</reference>